<dbReference type="STRING" id="313367.JSE7799_03797"/>
<organism evidence="1 2">
    <name type="scientific">Jannaschia seosinensis</name>
    <dbReference type="NCBI Taxonomy" id="313367"/>
    <lineage>
        <taxon>Bacteria</taxon>
        <taxon>Pseudomonadati</taxon>
        <taxon>Pseudomonadota</taxon>
        <taxon>Alphaproteobacteria</taxon>
        <taxon>Rhodobacterales</taxon>
        <taxon>Roseobacteraceae</taxon>
        <taxon>Jannaschia</taxon>
    </lineage>
</organism>
<reference evidence="1 2" key="1">
    <citation type="submission" date="2015-09" db="EMBL/GenBank/DDBJ databases">
        <authorList>
            <person name="Jackson K.R."/>
            <person name="Lunt B.L."/>
            <person name="Fisher J.N.B."/>
            <person name="Gardner A.V."/>
            <person name="Bailey M.E."/>
            <person name="Deus L.M."/>
            <person name="Earl A.S."/>
            <person name="Gibby P.D."/>
            <person name="Hartmann K.A."/>
            <person name="Liu J.E."/>
            <person name="Manci A.M."/>
            <person name="Nielsen D.A."/>
            <person name="Solomon M.B."/>
            <person name="Breakwell D.P."/>
            <person name="Burnett S.H."/>
            <person name="Grose J.H."/>
        </authorList>
    </citation>
    <scope>NUCLEOTIDE SEQUENCE [LARGE SCALE GENOMIC DNA]</scope>
    <source>
        <strain evidence="1 2">CECT 7799</strain>
    </source>
</reference>
<gene>
    <name evidence="1" type="ORF">JSE7799_03797</name>
</gene>
<sequence length="137" mass="15041">MLRRLPKKTLSIDPQLSAVRAHCAEHGDALCNAAALIDGDAGKARVLRLISGLREASRLDRTLRLQLVALHRLLSLDPIIDAFEPDLSSWVLLDPASPEVEEICLLTDRLYDLLVEIGERDDARDAQALALQVNDAA</sequence>
<accession>A0A0M7BGT4</accession>
<protein>
    <submittedName>
        <fullName evidence="1">Uncharacterized protein</fullName>
    </submittedName>
</protein>
<evidence type="ECO:0000313" key="1">
    <source>
        <dbReference type="EMBL" id="CUH41054.1"/>
    </source>
</evidence>
<dbReference type="AlphaFoldDB" id="A0A0M7BGT4"/>
<name>A0A0M7BGT4_9RHOB</name>
<evidence type="ECO:0000313" key="2">
    <source>
        <dbReference type="Proteomes" id="UP000049455"/>
    </source>
</evidence>
<dbReference type="OrthoDB" id="7744623at2"/>
<proteinExistence type="predicted"/>
<dbReference type="RefSeq" id="WP_055665018.1">
    <property type="nucleotide sequence ID" value="NZ_CYPR01000252.1"/>
</dbReference>
<keyword evidence="2" id="KW-1185">Reference proteome</keyword>
<dbReference type="Proteomes" id="UP000049455">
    <property type="component" value="Unassembled WGS sequence"/>
</dbReference>
<dbReference type="EMBL" id="CYPR01000252">
    <property type="protein sequence ID" value="CUH41054.1"/>
    <property type="molecule type" value="Genomic_DNA"/>
</dbReference>